<keyword evidence="1" id="KW-1133">Transmembrane helix</keyword>
<dbReference type="Gene3D" id="3.40.50.410">
    <property type="entry name" value="von Willebrand factor, type A domain"/>
    <property type="match status" value="1"/>
</dbReference>
<dbReference type="Proteomes" id="UP001595548">
    <property type="component" value="Unassembled WGS sequence"/>
</dbReference>
<evidence type="ECO:0000313" key="3">
    <source>
        <dbReference type="EMBL" id="MFC3155663.1"/>
    </source>
</evidence>
<dbReference type="InterPro" id="IPR021908">
    <property type="entry name" value="YfbK_C"/>
</dbReference>
<evidence type="ECO:0000259" key="2">
    <source>
        <dbReference type="PROSITE" id="PS50234"/>
    </source>
</evidence>
<keyword evidence="4" id="KW-1185">Reference proteome</keyword>
<comment type="caution">
    <text evidence="3">The sequence shown here is derived from an EMBL/GenBank/DDBJ whole genome shotgun (WGS) entry which is preliminary data.</text>
</comment>
<dbReference type="EMBL" id="JBHRTL010000006">
    <property type="protein sequence ID" value="MFC3155663.1"/>
    <property type="molecule type" value="Genomic_DNA"/>
</dbReference>
<dbReference type="PANTHER" id="PTHR10579">
    <property type="entry name" value="CALCIUM-ACTIVATED CHLORIDE CHANNEL REGULATOR"/>
    <property type="match status" value="1"/>
</dbReference>
<proteinExistence type="predicted"/>
<feature type="domain" description="VWFA" evidence="2">
    <location>
        <begin position="299"/>
        <end position="484"/>
    </location>
</feature>
<dbReference type="InterPro" id="IPR051266">
    <property type="entry name" value="CLCR"/>
</dbReference>
<dbReference type="PROSITE" id="PS50234">
    <property type="entry name" value="VWFA"/>
    <property type="match status" value="1"/>
</dbReference>
<dbReference type="InterPro" id="IPR036465">
    <property type="entry name" value="vWFA_dom_sf"/>
</dbReference>
<keyword evidence="1" id="KW-0472">Membrane</keyword>
<dbReference type="Pfam" id="PF00092">
    <property type="entry name" value="VWA"/>
    <property type="match status" value="1"/>
</dbReference>
<dbReference type="RefSeq" id="WP_382416482.1">
    <property type="nucleotide sequence ID" value="NZ_AP031500.1"/>
</dbReference>
<dbReference type="SMART" id="SM00327">
    <property type="entry name" value="VWA"/>
    <property type="match status" value="1"/>
</dbReference>
<dbReference type="PANTHER" id="PTHR10579:SF43">
    <property type="entry name" value="ZINC FINGER (C3HC4-TYPE RING FINGER) FAMILY PROTEIN"/>
    <property type="match status" value="1"/>
</dbReference>
<sequence length="660" mass="71898">MTDIDKLLQQQDIPPADPGARQATMRAALDEFAQAQQAAQGSPENNRSSSQGFWQRLRLIKDATLWSIVMTSSTTRTLFAGLAAASVTVLGLFVVLPALLTVSPPSIDENEVILSDINMPSPQEAAAHDPMIEEVVVSGYAKPEGARTPEAPPASTVSKAFRASYPDAMHMAVSAAPVPADSVARPIPQNRDKFSTQQENPVKRTADEPVSTFSVDVDTASYSFVRSQLNNGVLPAKNSVRAEEMLNYFDYAYPTPTNREQPFLPSIAVTDAPWAEGKKLLHIGIKGYDLSDQQKPKTNLVFLLDVSGSMNNPDKLPLVKQAMDMLLGSLNPDDTVAIVVYAGAAGTVLEPTAVKDKQKIVTAMRNLEAGGSTAGAEGIKQAYQLAEANFDKNAVNRVILATDGDFNVGISDTEQLKGYIERKRDQGIFLSVLGFGQGNYNDKLMQTLAQNGNGVAAYIDTLSEAQKVLVQEANAALFPIAKDVKVQLEFNPKKVAEYRLIGYETRLLNREDFNNDKVDAGDIGAGHSVTALYELTLTDSDAKLIDDSRYTKNAAKKSDNSNEYGYLKLRYKLPKESESKLLQRPITNADTQVDSDLQREVAFATAVAGFSQQLTGSVYLNNFSYDDIIALAQANKGDDLYGYRTEFIQLVRKAKIAQEI</sequence>
<name>A0ABV7HS91_9GAMM</name>
<dbReference type="Pfam" id="PF12034">
    <property type="entry name" value="YfbK_C"/>
    <property type="match status" value="1"/>
</dbReference>
<organism evidence="3 4">
    <name type="scientific">Gilvimarinus japonicus</name>
    <dbReference type="NCBI Taxonomy" id="1796469"/>
    <lineage>
        <taxon>Bacteria</taxon>
        <taxon>Pseudomonadati</taxon>
        <taxon>Pseudomonadota</taxon>
        <taxon>Gammaproteobacteria</taxon>
        <taxon>Cellvibrionales</taxon>
        <taxon>Cellvibrionaceae</taxon>
        <taxon>Gilvimarinus</taxon>
    </lineage>
</organism>
<protein>
    <submittedName>
        <fullName evidence="3">von Willebrand factor type A domain-containing protein</fullName>
    </submittedName>
</protein>
<dbReference type="InterPro" id="IPR022156">
    <property type="entry name" value="Uncharacterised_YfbK_N"/>
</dbReference>
<reference evidence="4" key="1">
    <citation type="journal article" date="2019" name="Int. J. Syst. Evol. Microbiol.">
        <title>The Global Catalogue of Microorganisms (GCM) 10K type strain sequencing project: providing services to taxonomists for standard genome sequencing and annotation.</title>
        <authorList>
            <consortium name="The Broad Institute Genomics Platform"/>
            <consortium name="The Broad Institute Genome Sequencing Center for Infectious Disease"/>
            <person name="Wu L."/>
            <person name="Ma J."/>
        </authorList>
    </citation>
    <scope>NUCLEOTIDE SEQUENCE [LARGE SCALE GENOMIC DNA]</scope>
    <source>
        <strain evidence="4">KCTC 52141</strain>
    </source>
</reference>
<dbReference type="Pfam" id="PF12450">
    <property type="entry name" value="vWF_A"/>
    <property type="match status" value="1"/>
</dbReference>
<dbReference type="SUPFAM" id="SSF53300">
    <property type="entry name" value="vWA-like"/>
    <property type="match status" value="1"/>
</dbReference>
<evidence type="ECO:0000313" key="4">
    <source>
        <dbReference type="Proteomes" id="UP001595548"/>
    </source>
</evidence>
<dbReference type="CDD" id="cd01465">
    <property type="entry name" value="vWA_subgroup"/>
    <property type="match status" value="1"/>
</dbReference>
<accession>A0ABV7HS91</accession>
<dbReference type="InterPro" id="IPR002035">
    <property type="entry name" value="VWF_A"/>
</dbReference>
<gene>
    <name evidence="3" type="ORF">ACFOEB_10665</name>
</gene>
<keyword evidence="1" id="KW-0812">Transmembrane</keyword>
<evidence type="ECO:0000256" key="1">
    <source>
        <dbReference type="SAM" id="Phobius"/>
    </source>
</evidence>
<feature type="transmembrane region" description="Helical" evidence="1">
    <location>
        <begin position="78"/>
        <end position="100"/>
    </location>
</feature>